<accession>A0AAV4VUA1</accession>
<name>A0AAV4VUA1_CAEEX</name>
<comment type="caution">
    <text evidence="2">The sequence shown here is derived from an EMBL/GenBank/DDBJ whole genome shotgun (WGS) entry which is preliminary data.</text>
</comment>
<dbReference type="AlphaFoldDB" id="A0AAV4VUA1"/>
<feature type="region of interest" description="Disordered" evidence="1">
    <location>
        <begin position="61"/>
        <end position="103"/>
    </location>
</feature>
<organism evidence="2 3">
    <name type="scientific">Caerostris extrusa</name>
    <name type="common">Bark spider</name>
    <name type="synonym">Caerostris bankana</name>
    <dbReference type="NCBI Taxonomy" id="172846"/>
    <lineage>
        <taxon>Eukaryota</taxon>
        <taxon>Metazoa</taxon>
        <taxon>Ecdysozoa</taxon>
        <taxon>Arthropoda</taxon>
        <taxon>Chelicerata</taxon>
        <taxon>Arachnida</taxon>
        <taxon>Araneae</taxon>
        <taxon>Araneomorphae</taxon>
        <taxon>Entelegynae</taxon>
        <taxon>Araneoidea</taxon>
        <taxon>Araneidae</taxon>
        <taxon>Caerostris</taxon>
    </lineage>
</organism>
<reference evidence="2 3" key="1">
    <citation type="submission" date="2021-06" db="EMBL/GenBank/DDBJ databases">
        <title>Caerostris extrusa draft genome.</title>
        <authorList>
            <person name="Kono N."/>
            <person name="Arakawa K."/>
        </authorList>
    </citation>
    <scope>NUCLEOTIDE SEQUENCE [LARGE SCALE GENOMIC DNA]</scope>
</reference>
<proteinExistence type="predicted"/>
<keyword evidence="3" id="KW-1185">Reference proteome</keyword>
<evidence type="ECO:0000313" key="2">
    <source>
        <dbReference type="EMBL" id="GIY73381.1"/>
    </source>
</evidence>
<evidence type="ECO:0000256" key="1">
    <source>
        <dbReference type="SAM" id="MobiDB-lite"/>
    </source>
</evidence>
<dbReference type="Proteomes" id="UP001054945">
    <property type="component" value="Unassembled WGS sequence"/>
</dbReference>
<sequence>MSSTLEKLGSKVKTLKSGKDTKTVKTFDTKFTSDITTEISEDHVVLSTAKTSVDELKVMHVKSGKNKNSETNQSDVQSEKVSTISNKTKNLSENKNSETSISNDHNSVEKLLVDPSQIKIDKECFNKDATITVTSDNKVCKNLCTISDCSLIDTETVIQVKK</sequence>
<evidence type="ECO:0000313" key="3">
    <source>
        <dbReference type="Proteomes" id="UP001054945"/>
    </source>
</evidence>
<gene>
    <name evidence="2" type="ORF">CEXT_546681</name>
</gene>
<dbReference type="EMBL" id="BPLR01015076">
    <property type="protein sequence ID" value="GIY73381.1"/>
    <property type="molecule type" value="Genomic_DNA"/>
</dbReference>
<protein>
    <submittedName>
        <fullName evidence="2">Uncharacterized protein</fullName>
    </submittedName>
</protein>
<feature type="compositionally biased region" description="Polar residues" evidence="1">
    <location>
        <begin position="69"/>
        <end position="89"/>
    </location>
</feature>